<feature type="compositionally biased region" description="Polar residues" evidence="2">
    <location>
        <begin position="745"/>
        <end position="762"/>
    </location>
</feature>
<sequence>MVRTAGLDVLQLARRPPSHLYYPATATAHRAVFSSDVWLSQLRAAITTNHKPLSTSKFVVSELCTAFTLSNPHYSYPPPTLEVSHHTDSASHEVHDRHDPSTLTTFAPRHPPPGLLSHTSPLIDNRPPSASNPRHSLRRVRRSPDVRQLPHRRTVSHDIRSNRDSQAQAQGSTPIAANPDWKVPFGQVPPALSEPQTYAQGSTIDDPYQLLTSSYWPRRTVGVSSRTASAILFALEEGIRRPIPFTTDWEEVNASMSDMVGVAGSAAPMGNTRIANGGPRAPPAGSASAQAPPTQPPSGMRTPTDIMRQRRDREARRKAEQEAREKEQEELERQQMEHEQKLQQHQQKLAQAEQGAAQALAPAPAPVDPASQRRGQARQAQRGPPPQQASDNVPLSASGPAQGHRPTTSAGPMASRQEYSTSAAPLGPSATGSDMPANPPRQGPGIQHGRSQSAAAAAGPQPGSTGFAKSGPAPGVPSQDGASQTLQQPRRAGFPHAFERWETLSSHWEGLTSYWIRKLEQQNEDLERDPLNQQLARQITDLSAAGANLFHAVVELQRLRASSERKFQRWFFDTRAEQERSKEIQAELERQLKAERQGREDAFAAAQIAEQDKAKAEELLREMRRELQISKEEARRAWEELGRREQEERDRTNSLRNGEPTLVGGVQVVPMVQGVPSRHPSRPPTTDGAYTSGPPTTSVATDNRGKMTDPSMGLTYYDENTPVSPTGSDPFVEPRKTDPPVSKAQYPTHNQVYAQEPATTPYVTPATEPDTHSYIGSSDAEEEYPEYARGNSQQYHPYPAGPRSEESDEYEHGAVEHHPYTIDGSYPASTSSAPVHVPYPPTSAEYSGTGWGVGTGWESVTPRHRHPTRLSDVLEEDEPSRTSPSRASQASRSMH</sequence>
<reference evidence="3" key="1">
    <citation type="submission" date="2022-12" db="EMBL/GenBank/DDBJ databases">
        <authorList>
            <person name="Petersen C."/>
        </authorList>
    </citation>
    <scope>NUCLEOTIDE SEQUENCE</scope>
    <source>
        <strain evidence="3">IBT 30728</strain>
    </source>
</reference>
<accession>A0A9W9WLL1</accession>
<feature type="compositionally biased region" description="Basic and acidic residues" evidence="2">
    <location>
        <begin position="307"/>
        <end position="342"/>
    </location>
</feature>
<feature type="compositionally biased region" description="Low complexity" evidence="2">
    <location>
        <begin position="343"/>
        <end position="382"/>
    </location>
</feature>
<feature type="compositionally biased region" description="Low complexity" evidence="2">
    <location>
        <begin position="663"/>
        <end position="676"/>
    </location>
</feature>
<name>A0A9W9WLL1_9EURO</name>
<dbReference type="RefSeq" id="XP_056786281.1">
    <property type="nucleotide sequence ID" value="XM_056938904.1"/>
</dbReference>
<feature type="compositionally biased region" description="Polar residues" evidence="2">
    <location>
        <begin position="881"/>
        <end position="895"/>
    </location>
</feature>
<dbReference type="EMBL" id="JAPWDQ010000015">
    <property type="protein sequence ID" value="KAJ5469691.1"/>
    <property type="molecule type" value="Genomic_DNA"/>
</dbReference>
<organism evidence="3 4">
    <name type="scientific">Penicillium diatomitis</name>
    <dbReference type="NCBI Taxonomy" id="2819901"/>
    <lineage>
        <taxon>Eukaryota</taxon>
        <taxon>Fungi</taxon>
        <taxon>Dikarya</taxon>
        <taxon>Ascomycota</taxon>
        <taxon>Pezizomycotina</taxon>
        <taxon>Eurotiomycetes</taxon>
        <taxon>Eurotiomycetidae</taxon>
        <taxon>Eurotiales</taxon>
        <taxon>Aspergillaceae</taxon>
        <taxon>Penicillium</taxon>
    </lineage>
</organism>
<protein>
    <submittedName>
        <fullName evidence="3">Uncharacterized protein</fullName>
    </submittedName>
</protein>
<evidence type="ECO:0000256" key="2">
    <source>
        <dbReference type="SAM" id="MobiDB-lite"/>
    </source>
</evidence>
<feature type="region of interest" description="Disordered" evidence="2">
    <location>
        <begin position="75"/>
        <end position="181"/>
    </location>
</feature>
<dbReference type="AlphaFoldDB" id="A0A9W9WLL1"/>
<feature type="region of interest" description="Disordered" evidence="2">
    <location>
        <begin position="639"/>
        <end position="895"/>
    </location>
</feature>
<dbReference type="Proteomes" id="UP001148312">
    <property type="component" value="Unassembled WGS sequence"/>
</dbReference>
<feature type="compositionally biased region" description="Low complexity" evidence="2">
    <location>
        <begin position="451"/>
        <end position="464"/>
    </location>
</feature>
<feature type="coiled-coil region" evidence="1">
    <location>
        <begin position="599"/>
        <end position="637"/>
    </location>
</feature>
<gene>
    <name evidence="3" type="ORF">N7539_009309</name>
</gene>
<proteinExistence type="predicted"/>
<feature type="compositionally biased region" description="Polar residues" evidence="2">
    <location>
        <begin position="164"/>
        <end position="175"/>
    </location>
</feature>
<comment type="caution">
    <text evidence="3">The sequence shown here is derived from an EMBL/GenBank/DDBJ whole genome shotgun (WGS) entry which is preliminary data.</text>
</comment>
<dbReference type="GeneID" id="81629154"/>
<evidence type="ECO:0000313" key="4">
    <source>
        <dbReference type="Proteomes" id="UP001148312"/>
    </source>
</evidence>
<feature type="compositionally biased region" description="Low complexity" evidence="2">
    <location>
        <begin position="277"/>
        <end position="292"/>
    </location>
</feature>
<feature type="compositionally biased region" description="Basic and acidic residues" evidence="2">
    <location>
        <begin position="639"/>
        <end position="653"/>
    </location>
</feature>
<feature type="compositionally biased region" description="Basic and acidic residues" evidence="2">
    <location>
        <begin position="810"/>
        <end position="820"/>
    </location>
</feature>
<feature type="compositionally biased region" description="Basic and acidic residues" evidence="2">
    <location>
        <begin position="83"/>
        <end position="100"/>
    </location>
</feature>
<feature type="region of interest" description="Disordered" evidence="2">
    <location>
        <begin position="270"/>
        <end position="490"/>
    </location>
</feature>
<evidence type="ECO:0000313" key="3">
    <source>
        <dbReference type="EMBL" id="KAJ5469691.1"/>
    </source>
</evidence>
<feature type="compositionally biased region" description="Polar residues" evidence="2">
    <location>
        <begin position="117"/>
        <end position="134"/>
    </location>
</feature>
<keyword evidence="4" id="KW-1185">Reference proteome</keyword>
<evidence type="ECO:0000256" key="1">
    <source>
        <dbReference type="SAM" id="Coils"/>
    </source>
</evidence>
<keyword evidence="1" id="KW-0175">Coiled coil</keyword>
<reference evidence="3" key="2">
    <citation type="journal article" date="2023" name="IMA Fungus">
        <title>Comparative genomic study of the Penicillium genus elucidates a diverse pangenome and 15 lateral gene transfer events.</title>
        <authorList>
            <person name="Petersen C."/>
            <person name="Sorensen T."/>
            <person name="Nielsen M.R."/>
            <person name="Sondergaard T.E."/>
            <person name="Sorensen J.L."/>
            <person name="Fitzpatrick D.A."/>
            <person name="Frisvad J.C."/>
            <person name="Nielsen K.L."/>
        </authorList>
    </citation>
    <scope>NUCLEOTIDE SEQUENCE</scope>
    <source>
        <strain evidence="3">IBT 30728</strain>
    </source>
</reference>